<feature type="domain" description="PAS" evidence="14">
    <location>
        <begin position="26"/>
        <end position="99"/>
    </location>
</feature>
<evidence type="ECO:0000256" key="2">
    <source>
        <dbReference type="ARBA" id="ARBA00012438"/>
    </source>
</evidence>
<dbReference type="InterPro" id="IPR000700">
    <property type="entry name" value="PAS-assoc_C"/>
</dbReference>
<dbReference type="Pfam" id="PF00072">
    <property type="entry name" value="Response_reg"/>
    <property type="match status" value="1"/>
</dbReference>
<feature type="domain" description="Histidine kinase" evidence="12">
    <location>
        <begin position="305"/>
        <end position="529"/>
    </location>
</feature>
<dbReference type="SUPFAM" id="SSF47384">
    <property type="entry name" value="Homodimeric domain of signal transducing histidine kinase"/>
    <property type="match status" value="1"/>
</dbReference>
<evidence type="ECO:0000259" key="15">
    <source>
        <dbReference type="PROSITE" id="PS50113"/>
    </source>
</evidence>
<dbReference type="CDD" id="cd00130">
    <property type="entry name" value="PAS"/>
    <property type="match status" value="1"/>
</dbReference>
<dbReference type="PANTHER" id="PTHR43065">
    <property type="entry name" value="SENSOR HISTIDINE KINASE"/>
    <property type="match status" value="1"/>
</dbReference>
<dbReference type="Proteomes" id="UP000308271">
    <property type="component" value="Unassembled WGS sequence"/>
</dbReference>
<evidence type="ECO:0000259" key="14">
    <source>
        <dbReference type="PROSITE" id="PS50112"/>
    </source>
</evidence>
<dbReference type="InterPro" id="IPR000014">
    <property type="entry name" value="PAS"/>
</dbReference>
<keyword evidence="17" id="KW-1185">Reference proteome</keyword>
<reference evidence="16 17" key="1">
    <citation type="submission" date="2019-05" db="EMBL/GenBank/DDBJ databases">
        <title>Draft Whole-Genome sequence of the green sulfur bacterium Chlorobaculum thiosulfatiphilum DSM 249.</title>
        <authorList>
            <person name="Meyer T.E."/>
            <person name="Kyndt J.A."/>
        </authorList>
    </citation>
    <scope>NUCLEOTIDE SEQUENCE [LARGE SCALE GENOMIC DNA]</scope>
    <source>
        <strain evidence="16 17">DSM 249</strain>
    </source>
</reference>
<dbReference type="CDD" id="cd00156">
    <property type="entry name" value="REC"/>
    <property type="match status" value="1"/>
</dbReference>
<sequence length="671" mass="73708">MPEGGIVALEKKIAMLESRAAIAEQRAEALDTALESARAGFWEWEVESGTIRIDRQWANITGHGPAEFGAMTIEKWRELCHPDDLGLVASSMDEFLDAAEGALDLELRVRHKSGEWIRVVDRGKITRRDRNGKPSQLTGSRQALDAQRDKCKPDAKKAQEELQALIDNIPGAMYHIDAAGQTIIRTKPPEFLKALASEHHGTPLFNTLSMIHHDDRHMVAGAYSKLREAPQSRTLVYRIATPEGGVRWIEDHMRSLFSDDGLFSGIDGLLCEITDRITSLEEARQLEAQLRKSQRLETIGTLAGGIAHDFNNILTPILGYSEMGLAGIGEDDPMHEYFAEIMQAAERAQKLVGQILTFSRAEEGKAASVSIQEIIDEAIQLLRPSLPSTITIEEHIDNSCRNVLADPTQMHQVVVNLCTNAFHAMEQTGGVLKIGLREISAENGAPSVVPKLPDGNYIELTVSDTGTGMDEPTIERIFEPFFTTKSIEKGTGLGLSVVHGIVTAANGQLSAESDPGKGSTFHVWLPVVENKSSNSPEEKLQPAKYTANVLFVDDEPAAVQMVTIMMTKLGYNIRAEKSPVEALNLFREQANQFDLVITDLTMPDMTGIQLTSEIHKISPSIPVILMTGYGKIIDHDTPLKHYGINRLLKKPVKLAQLASAVNEVLSSTKSP</sequence>
<keyword evidence="10" id="KW-0175">Coiled coil</keyword>
<dbReference type="CDD" id="cd00082">
    <property type="entry name" value="HisKA"/>
    <property type="match status" value="1"/>
</dbReference>
<dbReference type="InterPro" id="IPR004358">
    <property type="entry name" value="Sig_transdc_His_kin-like_C"/>
</dbReference>
<name>A0A5C4SA37_CHLTI</name>
<dbReference type="InterPro" id="IPR035965">
    <property type="entry name" value="PAS-like_dom_sf"/>
</dbReference>
<dbReference type="SMART" id="SM00388">
    <property type="entry name" value="HisKA"/>
    <property type="match status" value="1"/>
</dbReference>
<dbReference type="InterPro" id="IPR001610">
    <property type="entry name" value="PAC"/>
</dbReference>
<proteinExistence type="predicted"/>
<dbReference type="OrthoDB" id="9783713at2"/>
<dbReference type="InterPro" id="IPR036890">
    <property type="entry name" value="HATPase_C_sf"/>
</dbReference>
<dbReference type="Pfam" id="PF00512">
    <property type="entry name" value="HisKA"/>
    <property type="match status" value="1"/>
</dbReference>
<dbReference type="InterPro" id="IPR003661">
    <property type="entry name" value="HisK_dim/P_dom"/>
</dbReference>
<keyword evidence="4" id="KW-0808">Transferase</keyword>
<dbReference type="Gene3D" id="3.40.50.2300">
    <property type="match status" value="1"/>
</dbReference>
<evidence type="ECO:0000256" key="7">
    <source>
        <dbReference type="ARBA" id="ARBA00022840"/>
    </source>
</evidence>
<dbReference type="SUPFAM" id="SSF52172">
    <property type="entry name" value="CheY-like"/>
    <property type="match status" value="1"/>
</dbReference>
<feature type="region of interest" description="Disordered" evidence="11">
    <location>
        <begin position="127"/>
        <end position="153"/>
    </location>
</feature>
<feature type="coiled-coil region" evidence="10">
    <location>
        <begin position="6"/>
        <end position="33"/>
    </location>
</feature>
<dbReference type="InterPro" id="IPR005467">
    <property type="entry name" value="His_kinase_dom"/>
</dbReference>
<dbReference type="EMBL" id="VDCH01000002">
    <property type="protein sequence ID" value="TNJ40132.1"/>
    <property type="molecule type" value="Genomic_DNA"/>
</dbReference>
<keyword evidence="8" id="KW-0902">Two-component regulatory system</keyword>
<dbReference type="PRINTS" id="PR00344">
    <property type="entry name" value="BCTRLSENSOR"/>
</dbReference>
<evidence type="ECO:0000256" key="3">
    <source>
        <dbReference type="ARBA" id="ARBA00022553"/>
    </source>
</evidence>
<gene>
    <name evidence="16" type="ORF">FGF66_02000</name>
</gene>
<dbReference type="GO" id="GO:0005524">
    <property type="term" value="F:ATP binding"/>
    <property type="evidence" value="ECO:0007669"/>
    <property type="project" value="UniProtKB-KW"/>
</dbReference>
<dbReference type="InterPro" id="IPR013655">
    <property type="entry name" value="PAS_fold_3"/>
</dbReference>
<dbReference type="Pfam" id="PF08447">
    <property type="entry name" value="PAS_3"/>
    <property type="match status" value="2"/>
</dbReference>
<dbReference type="GO" id="GO:0000155">
    <property type="term" value="F:phosphorelay sensor kinase activity"/>
    <property type="evidence" value="ECO:0007669"/>
    <property type="project" value="InterPro"/>
</dbReference>
<dbReference type="SUPFAM" id="SSF55785">
    <property type="entry name" value="PYP-like sensor domain (PAS domain)"/>
    <property type="match status" value="2"/>
</dbReference>
<dbReference type="AlphaFoldDB" id="A0A5C4SA37"/>
<evidence type="ECO:0000256" key="11">
    <source>
        <dbReference type="SAM" id="MobiDB-lite"/>
    </source>
</evidence>
<evidence type="ECO:0000256" key="6">
    <source>
        <dbReference type="ARBA" id="ARBA00022777"/>
    </source>
</evidence>
<dbReference type="SUPFAM" id="SSF55874">
    <property type="entry name" value="ATPase domain of HSP90 chaperone/DNA topoisomerase II/histidine kinase"/>
    <property type="match status" value="1"/>
</dbReference>
<evidence type="ECO:0000256" key="5">
    <source>
        <dbReference type="ARBA" id="ARBA00022741"/>
    </source>
</evidence>
<dbReference type="PROSITE" id="PS50112">
    <property type="entry name" value="PAS"/>
    <property type="match status" value="1"/>
</dbReference>
<dbReference type="Pfam" id="PF02518">
    <property type="entry name" value="HATPase_c"/>
    <property type="match status" value="1"/>
</dbReference>
<evidence type="ECO:0000256" key="4">
    <source>
        <dbReference type="ARBA" id="ARBA00022679"/>
    </source>
</evidence>
<evidence type="ECO:0000259" key="13">
    <source>
        <dbReference type="PROSITE" id="PS50110"/>
    </source>
</evidence>
<keyword evidence="3 9" id="KW-0597">Phosphoprotein</keyword>
<dbReference type="SMART" id="SM00086">
    <property type="entry name" value="PAC"/>
    <property type="match status" value="2"/>
</dbReference>
<protein>
    <recommendedName>
        <fullName evidence="2">histidine kinase</fullName>
        <ecNumber evidence="2">2.7.13.3</ecNumber>
    </recommendedName>
</protein>
<dbReference type="Gene3D" id="3.30.450.20">
    <property type="entry name" value="PAS domain"/>
    <property type="match status" value="2"/>
</dbReference>
<organism evidence="16 17">
    <name type="scientific">Chlorobaculum thiosulfatiphilum</name>
    <name type="common">Chlorobium limicola f.sp. thiosulfatophilum</name>
    <dbReference type="NCBI Taxonomy" id="115852"/>
    <lineage>
        <taxon>Bacteria</taxon>
        <taxon>Pseudomonadati</taxon>
        <taxon>Chlorobiota</taxon>
        <taxon>Chlorobiia</taxon>
        <taxon>Chlorobiales</taxon>
        <taxon>Chlorobiaceae</taxon>
        <taxon>Chlorobaculum</taxon>
    </lineage>
</organism>
<dbReference type="InterPro" id="IPR011006">
    <property type="entry name" value="CheY-like_superfamily"/>
</dbReference>
<dbReference type="InterPro" id="IPR036097">
    <property type="entry name" value="HisK_dim/P_sf"/>
</dbReference>
<keyword evidence="7" id="KW-0067">ATP-binding</keyword>
<keyword evidence="5" id="KW-0547">Nucleotide-binding</keyword>
<evidence type="ECO:0000313" key="16">
    <source>
        <dbReference type="EMBL" id="TNJ40132.1"/>
    </source>
</evidence>
<comment type="caution">
    <text evidence="16">The sequence shown here is derived from an EMBL/GenBank/DDBJ whole genome shotgun (WGS) entry which is preliminary data.</text>
</comment>
<dbReference type="PROSITE" id="PS50110">
    <property type="entry name" value="RESPONSE_REGULATORY"/>
    <property type="match status" value="1"/>
</dbReference>
<dbReference type="EC" id="2.7.13.3" evidence="2"/>
<feature type="domain" description="PAC" evidence="15">
    <location>
        <begin position="233"/>
        <end position="285"/>
    </location>
</feature>
<evidence type="ECO:0000256" key="9">
    <source>
        <dbReference type="PROSITE-ProRule" id="PRU00169"/>
    </source>
</evidence>
<accession>A0A5C4SA37</accession>
<dbReference type="PROSITE" id="PS50109">
    <property type="entry name" value="HIS_KIN"/>
    <property type="match status" value="1"/>
</dbReference>
<evidence type="ECO:0000256" key="10">
    <source>
        <dbReference type="SAM" id="Coils"/>
    </source>
</evidence>
<dbReference type="SMART" id="SM00387">
    <property type="entry name" value="HATPase_c"/>
    <property type="match status" value="1"/>
</dbReference>
<dbReference type="PROSITE" id="PS50113">
    <property type="entry name" value="PAC"/>
    <property type="match status" value="1"/>
</dbReference>
<feature type="modified residue" description="4-aspartylphosphate" evidence="9">
    <location>
        <position position="599"/>
    </location>
</feature>
<dbReference type="PANTHER" id="PTHR43065:SF46">
    <property type="entry name" value="C4-DICARBOXYLATE TRANSPORT SENSOR PROTEIN DCTB"/>
    <property type="match status" value="1"/>
</dbReference>
<dbReference type="InterPro" id="IPR001789">
    <property type="entry name" value="Sig_transdc_resp-reg_receiver"/>
</dbReference>
<dbReference type="InterPro" id="IPR003594">
    <property type="entry name" value="HATPase_dom"/>
</dbReference>
<comment type="catalytic activity">
    <reaction evidence="1">
        <text>ATP + protein L-histidine = ADP + protein N-phospho-L-histidine.</text>
        <dbReference type="EC" id="2.7.13.3"/>
    </reaction>
</comment>
<evidence type="ECO:0000256" key="8">
    <source>
        <dbReference type="ARBA" id="ARBA00023012"/>
    </source>
</evidence>
<dbReference type="SMART" id="SM00448">
    <property type="entry name" value="REC"/>
    <property type="match status" value="1"/>
</dbReference>
<feature type="domain" description="Response regulatory" evidence="13">
    <location>
        <begin position="548"/>
        <end position="665"/>
    </location>
</feature>
<dbReference type="Gene3D" id="1.10.287.130">
    <property type="match status" value="1"/>
</dbReference>
<evidence type="ECO:0000313" key="17">
    <source>
        <dbReference type="Proteomes" id="UP000308271"/>
    </source>
</evidence>
<keyword evidence="6" id="KW-0418">Kinase</keyword>
<dbReference type="Gene3D" id="3.30.565.10">
    <property type="entry name" value="Histidine kinase-like ATPase, C-terminal domain"/>
    <property type="match status" value="1"/>
</dbReference>
<evidence type="ECO:0000256" key="1">
    <source>
        <dbReference type="ARBA" id="ARBA00000085"/>
    </source>
</evidence>
<evidence type="ECO:0000259" key="12">
    <source>
        <dbReference type="PROSITE" id="PS50109"/>
    </source>
</evidence>